<organism evidence="1 2">
    <name type="scientific">Comamonas resistens</name>
    <dbReference type="NCBI Taxonomy" id="3046670"/>
    <lineage>
        <taxon>Bacteria</taxon>
        <taxon>Pseudomonadati</taxon>
        <taxon>Pseudomonadota</taxon>
        <taxon>Betaproteobacteria</taxon>
        <taxon>Burkholderiales</taxon>
        <taxon>Comamonadaceae</taxon>
        <taxon>Comamonas</taxon>
    </lineage>
</organism>
<dbReference type="Proteomes" id="UP001240697">
    <property type="component" value="Chromosome"/>
</dbReference>
<name>A0ABY8SYD0_9BURK</name>
<accession>A0ABY8SYD0</accession>
<reference evidence="1 2" key="1">
    <citation type="submission" date="2023-05" db="EMBL/GenBank/DDBJ databases">
        <authorList>
            <person name="Yin Y."/>
            <person name="Lu Z."/>
        </authorList>
    </citation>
    <scope>NUCLEOTIDE SEQUENCE [LARGE SCALE GENOMIC DNA]</scope>
    <source>
        <strain evidence="1 2">ZM22</strain>
    </source>
</reference>
<evidence type="ECO:0000313" key="1">
    <source>
        <dbReference type="EMBL" id="WHS66889.1"/>
    </source>
</evidence>
<gene>
    <name evidence="1" type="ORF">QMY55_07105</name>
</gene>
<keyword evidence="2" id="KW-1185">Reference proteome</keyword>
<dbReference type="RefSeq" id="WP_283487964.1">
    <property type="nucleotide sequence ID" value="NZ_CP125947.1"/>
</dbReference>
<evidence type="ECO:0000313" key="2">
    <source>
        <dbReference type="Proteomes" id="UP001240697"/>
    </source>
</evidence>
<proteinExistence type="predicted"/>
<evidence type="ECO:0008006" key="3">
    <source>
        <dbReference type="Google" id="ProtNLM"/>
    </source>
</evidence>
<sequence length="200" mass="21911">MHSTEEIRHLLSNWGELRAQDASLWKGDEKTLPQEIADFYAQIGPWGEVIYESVGPVGITLSVGGNPVCIPPLGRLFGLQAGYAWQSDPDKPFDNWPGHWLVIAEQGGDPFIYDRLSGQVLFAFHGAGHWAPKVFAPDLYTAIGALVTVANAHQALDEQELNLDDGLSTEGKARILAELSRFTGSAEQAAAMLAAWEYYE</sequence>
<dbReference type="EMBL" id="CP125947">
    <property type="protein sequence ID" value="WHS66889.1"/>
    <property type="molecule type" value="Genomic_DNA"/>
</dbReference>
<protein>
    <recommendedName>
        <fullName evidence="3">SMI1/KNR4 family protein</fullName>
    </recommendedName>
</protein>